<comment type="catalytic activity">
    <reaction evidence="1">
        <text>ATP + protein L-histidine = ADP + protein N-phospho-L-histidine.</text>
        <dbReference type="EC" id="2.7.13.3"/>
    </reaction>
</comment>
<evidence type="ECO:0000256" key="1">
    <source>
        <dbReference type="ARBA" id="ARBA00000085"/>
    </source>
</evidence>
<keyword evidence="12" id="KW-0812">Transmembrane</keyword>
<accession>A0A383RIB0</accession>
<evidence type="ECO:0000256" key="3">
    <source>
        <dbReference type="ARBA" id="ARBA00012438"/>
    </source>
</evidence>
<dbReference type="InterPro" id="IPR005467">
    <property type="entry name" value="His_kinase_dom"/>
</dbReference>
<protein>
    <recommendedName>
        <fullName evidence="3">histidine kinase</fullName>
        <ecNumber evidence="3">2.7.13.3</ecNumber>
    </recommendedName>
</protein>
<evidence type="ECO:0000256" key="11">
    <source>
        <dbReference type="ARBA" id="ARBA00023136"/>
    </source>
</evidence>
<dbReference type="EMBL" id="LS992241">
    <property type="protein sequence ID" value="SYX86768.1"/>
    <property type="molecule type" value="Genomic_DNA"/>
</dbReference>
<evidence type="ECO:0000256" key="5">
    <source>
        <dbReference type="ARBA" id="ARBA00022553"/>
    </source>
</evidence>
<dbReference type="PANTHER" id="PTHR34220">
    <property type="entry name" value="SENSOR HISTIDINE KINASE YPDA"/>
    <property type="match status" value="1"/>
</dbReference>
<dbReference type="InterPro" id="IPR050640">
    <property type="entry name" value="Bact_2-comp_sensor_kinase"/>
</dbReference>
<dbReference type="Gene3D" id="6.10.340.10">
    <property type="match status" value="1"/>
</dbReference>
<evidence type="ECO:0000256" key="10">
    <source>
        <dbReference type="ARBA" id="ARBA00023012"/>
    </source>
</evidence>
<dbReference type="SMART" id="SM00387">
    <property type="entry name" value="HATPase_c"/>
    <property type="match status" value="1"/>
</dbReference>
<keyword evidence="5" id="KW-0597">Phosphoprotein</keyword>
<dbReference type="Proteomes" id="UP000304148">
    <property type="component" value="Chromosome"/>
</dbReference>
<evidence type="ECO:0000256" key="4">
    <source>
        <dbReference type="ARBA" id="ARBA00022475"/>
    </source>
</evidence>
<dbReference type="Pfam" id="PF06580">
    <property type="entry name" value="His_kinase"/>
    <property type="match status" value="1"/>
</dbReference>
<dbReference type="SMART" id="SM00304">
    <property type="entry name" value="HAMP"/>
    <property type="match status" value="1"/>
</dbReference>
<feature type="domain" description="HAMP" evidence="14">
    <location>
        <begin position="200"/>
        <end position="253"/>
    </location>
</feature>
<keyword evidence="6" id="KW-0808">Transferase</keyword>
<evidence type="ECO:0000313" key="15">
    <source>
        <dbReference type="EMBL" id="SYX86768.1"/>
    </source>
</evidence>
<keyword evidence="7" id="KW-0547">Nucleotide-binding</keyword>
<keyword evidence="8 15" id="KW-0418">Kinase</keyword>
<keyword evidence="12" id="KW-1133">Transmembrane helix</keyword>
<dbReference type="PRINTS" id="PR00344">
    <property type="entry name" value="BCTRLSENSOR"/>
</dbReference>
<dbReference type="GO" id="GO:0005524">
    <property type="term" value="F:ATP binding"/>
    <property type="evidence" value="ECO:0007669"/>
    <property type="project" value="UniProtKB-KW"/>
</dbReference>
<keyword evidence="4" id="KW-1003">Cell membrane</keyword>
<dbReference type="AlphaFoldDB" id="A0A383RIB0"/>
<evidence type="ECO:0000313" key="16">
    <source>
        <dbReference type="Proteomes" id="UP000304148"/>
    </source>
</evidence>
<reference evidence="16" key="1">
    <citation type="submission" date="2018-08" db="EMBL/GenBank/DDBJ databases">
        <authorList>
            <person name="Chevrot R."/>
        </authorList>
    </citation>
    <scope>NUCLEOTIDE SEQUENCE [LARGE SCALE GENOMIC DNA]</scope>
</reference>
<organism evidence="15 16">
    <name type="scientific">Paenibacillus alvei</name>
    <name type="common">Bacillus alvei</name>
    <dbReference type="NCBI Taxonomy" id="44250"/>
    <lineage>
        <taxon>Bacteria</taxon>
        <taxon>Bacillati</taxon>
        <taxon>Bacillota</taxon>
        <taxon>Bacilli</taxon>
        <taxon>Bacillales</taxon>
        <taxon>Paenibacillaceae</taxon>
        <taxon>Paenibacillus</taxon>
    </lineage>
</organism>
<feature type="transmembrane region" description="Helical" evidence="12">
    <location>
        <begin position="179"/>
        <end position="198"/>
    </location>
</feature>
<evidence type="ECO:0000256" key="12">
    <source>
        <dbReference type="SAM" id="Phobius"/>
    </source>
</evidence>
<comment type="subcellular location">
    <subcellularLocation>
        <location evidence="2">Cell membrane</location>
        <topology evidence="2">Multi-pass membrane protein</topology>
    </subcellularLocation>
</comment>
<evidence type="ECO:0000259" key="14">
    <source>
        <dbReference type="PROSITE" id="PS50885"/>
    </source>
</evidence>
<dbReference type="InterPro" id="IPR004358">
    <property type="entry name" value="Sig_transdc_His_kin-like_C"/>
</dbReference>
<dbReference type="GO" id="GO:0000155">
    <property type="term" value="F:phosphorelay sensor kinase activity"/>
    <property type="evidence" value="ECO:0007669"/>
    <property type="project" value="InterPro"/>
</dbReference>
<dbReference type="InterPro" id="IPR010559">
    <property type="entry name" value="Sig_transdc_His_kin_internal"/>
</dbReference>
<dbReference type="SUPFAM" id="SSF55874">
    <property type="entry name" value="ATPase domain of HSP90 chaperone/DNA topoisomerase II/histidine kinase"/>
    <property type="match status" value="1"/>
</dbReference>
<evidence type="ECO:0000256" key="9">
    <source>
        <dbReference type="ARBA" id="ARBA00022840"/>
    </source>
</evidence>
<dbReference type="Pfam" id="PF00672">
    <property type="entry name" value="HAMP"/>
    <property type="match status" value="1"/>
</dbReference>
<dbReference type="RefSeq" id="WP_232055729.1">
    <property type="nucleotide sequence ID" value="NZ_LS992241.1"/>
</dbReference>
<dbReference type="PROSITE" id="PS50109">
    <property type="entry name" value="HIS_KIN"/>
    <property type="match status" value="1"/>
</dbReference>
<dbReference type="Gene3D" id="3.30.565.10">
    <property type="entry name" value="Histidine kinase-like ATPase, C-terminal domain"/>
    <property type="match status" value="1"/>
</dbReference>
<evidence type="ECO:0000256" key="2">
    <source>
        <dbReference type="ARBA" id="ARBA00004651"/>
    </source>
</evidence>
<evidence type="ECO:0000256" key="8">
    <source>
        <dbReference type="ARBA" id="ARBA00022777"/>
    </source>
</evidence>
<evidence type="ECO:0000259" key="13">
    <source>
        <dbReference type="PROSITE" id="PS50109"/>
    </source>
</evidence>
<dbReference type="InterPro" id="IPR003660">
    <property type="entry name" value="HAMP_dom"/>
</dbReference>
<dbReference type="PANTHER" id="PTHR34220:SF7">
    <property type="entry name" value="SENSOR HISTIDINE KINASE YPDA"/>
    <property type="match status" value="1"/>
</dbReference>
<dbReference type="InterPro" id="IPR003594">
    <property type="entry name" value="HATPase_dom"/>
</dbReference>
<keyword evidence="10" id="KW-0902">Two-component regulatory system</keyword>
<keyword evidence="11 12" id="KW-0472">Membrane</keyword>
<name>A0A383RIB0_PAEAL</name>
<feature type="domain" description="Histidine kinase" evidence="13">
    <location>
        <begin position="277"/>
        <end position="476"/>
    </location>
</feature>
<evidence type="ECO:0000256" key="7">
    <source>
        <dbReference type="ARBA" id="ARBA00022741"/>
    </source>
</evidence>
<proteinExistence type="predicted"/>
<dbReference type="CDD" id="cd06225">
    <property type="entry name" value="HAMP"/>
    <property type="match status" value="1"/>
</dbReference>
<dbReference type="SUPFAM" id="SSF158472">
    <property type="entry name" value="HAMP domain-like"/>
    <property type="match status" value="1"/>
</dbReference>
<sequence>MMNIRKKLLIFIPALLILSNGVSFFVFQSGRTVQQSYNVMLERVLMYRQIATQTDSNLRALNIYLLDQSDRSREEYLREAHSLKVMRDQLTEQKANDPSAGANVRNYRNLLDTYIEEEAAVLEARGEPSSLRYVPLYEELEATAGFIREEGHQLIDAELRYYQPIYRQIFTHTEAMNRWGIGLFIINTLLSIMLAYWLSLGITEPIKKLVHAARAISRGNLQTKPPQVEGSSEIRMLSEAFGRMQDDLQQLIEKDKANLEKDRIVKELELKALQNQMNPHFLFNSLNVLAKLALLEGAERTSDLTVSMSNLLRYNLRKLDRPVPLRDEVEQAKEYFTIQQARFRDRIQFVTHIDEAALDVLVPVLTLQPILENVFVHGIEGMEAGAVVTLSIERVPSEVRISIADNGSGMTEETRSSLLRMDAEPADSRSGGQSTGLGTYNVFRRLELYYGRTDLVDIQSEPGQGTTVLIRIPDKENHKEQQDIGRIMTPR</sequence>
<dbReference type="GO" id="GO:0005886">
    <property type="term" value="C:plasma membrane"/>
    <property type="evidence" value="ECO:0007669"/>
    <property type="project" value="UniProtKB-SubCell"/>
</dbReference>
<dbReference type="EC" id="2.7.13.3" evidence="3"/>
<keyword evidence="9" id="KW-0067">ATP-binding</keyword>
<gene>
    <name evidence="15" type="ORF">PBLR_15194</name>
</gene>
<dbReference type="Pfam" id="PF02518">
    <property type="entry name" value="HATPase_c"/>
    <property type="match status" value="1"/>
</dbReference>
<dbReference type="InterPro" id="IPR036890">
    <property type="entry name" value="HATPase_C_sf"/>
</dbReference>
<dbReference type="PROSITE" id="PS50885">
    <property type="entry name" value="HAMP"/>
    <property type="match status" value="1"/>
</dbReference>
<evidence type="ECO:0000256" key="6">
    <source>
        <dbReference type="ARBA" id="ARBA00022679"/>
    </source>
</evidence>